<dbReference type="PROSITE" id="PS50943">
    <property type="entry name" value="HTH_CROC1"/>
    <property type="match status" value="1"/>
</dbReference>
<dbReference type="CDD" id="cd00093">
    <property type="entry name" value="HTH_XRE"/>
    <property type="match status" value="1"/>
</dbReference>
<dbReference type="Pfam" id="PF01381">
    <property type="entry name" value="HTH_3"/>
    <property type="match status" value="1"/>
</dbReference>
<evidence type="ECO:0000259" key="2">
    <source>
        <dbReference type="PROSITE" id="PS50943"/>
    </source>
</evidence>
<dbReference type="PANTHER" id="PTHR36924">
    <property type="entry name" value="ANTITOXIN HIGA-1"/>
    <property type="match status" value="1"/>
</dbReference>
<dbReference type="InterPro" id="IPR013430">
    <property type="entry name" value="Toxin_antidote_HigA"/>
</dbReference>
<name>A0A172YXA6_9PSED</name>
<dbReference type="RefSeq" id="WP_064451092.1">
    <property type="nucleotide sequence ID" value="NZ_CP015600.1"/>
</dbReference>
<dbReference type="EMBL" id="CP015600">
    <property type="protein sequence ID" value="ANF84774.1"/>
    <property type="molecule type" value="Genomic_DNA"/>
</dbReference>
<dbReference type="AlphaFoldDB" id="A0A172YXA6"/>
<evidence type="ECO:0000313" key="4">
    <source>
        <dbReference type="Proteomes" id="UP000077829"/>
    </source>
</evidence>
<gene>
    <name evidence="3" type="ORF">A7J50_1340</name>
</gene>
<dbReference type="Gene3D" id="1.10.260.40">
    <property type="entry name" value="lambda repressor-like DNA-binding domains"/>
    <property type="match status" value="1"/>
</dbReference>
<sequence>MSARVPAEVFPPGDFLREELEAREWSQQELADILDRPPRLISELIAGKRAVTPETAKGLAEAFGTSAEYWMSLESQYQLSKVKTENSSVARKANLYSKFPVREMLRRGWIQASENLDVLEQRFCDFFNIPTLQDNPNLTHYAKKTDVALDVNALQLAWLFRVRLMADRQIITTYKREKLLAAVESLRTLLLSAEEARHAPRILAEAGVRLVFVEAISGSKIDGACFWLSDDKPVIGMTLRYDRIDNFWFVLRHEIEHVLREDGRHSSMPIVDLDLGSSDGELEECEKLANEAAQEFCVPTKQLNDFVSRVQPYFSEQKITLFAQRIKVHPGIVVGQLQRKLDRHDFLRKHQVKVRGFVLPSADADGWGSLSS</sequence>
<evidence type="ECO:0000256" key="1">
    <source>
        <dbReference type="ARBA" id="ARBA00023125"/>
    </source>
</evidence>
<dbReference type="STRING" id="219572.A7J50_1340"/>
<keyword evidence="1" id="KW-0238">DNA-binding</keyword>
<organism evidence="3 4">
    <name type="scientific">Pseudomonas antarctica</name>
    <dbReference type="NCBI Taxonomy" id="219572"/>
    <lineage>
        <taxon>Bacteria</taxon>
        <taxon>Pseudomonadati</taxon>
        <taxon>Pseudomonadota</taxon>
        <taxon>Gammaproteobacteria</taxon>
        <taxon>Pseudomonadales</taxon>
        <taxon>Pseudomonadaceae</taxon>
        <taxon>Pseudomonas</taxon>
    </lineage>
</organism>
<dbReference type="InterPro" id="IPR001387">
    <property type="entry name" value="Cro/C1-type_HTH"/>
</dbReference>
<dbReference type="PANTHER" id="PTHR36924:SF1">
    <property type="entry name" value="ANTITOXIN HIGA-1"/>
    <property type="match status" value="1"/>
</dbReference>
<accession>A0A172YXA6</accession>
<protein>
    <recommendedName>
        <fullName evidence="2">HTH cro/C1-type domain-containing protein</fullName>
    </recommendedName>
</protein>
<dbReference type="Proteomes" id="UP000077829">
    <property type="component" value="Chromosome"/>
</dbReference>
<feature type="domain" description="HTH cro/C1-type" evidence="2">
    <location>
        <begin position="16"/>
        <end position="70"/>
    </location>
</feature>
<dbReference type="PATRIC" id="fig|219572.3.peg.1366"/>
<dbReference type="SUPFAM" id="SSF47413">
    <property type="entry name" value="lambda repressor-like DNA-binding domains"/>
    <property type="match status" value="1"/>
</dbReference>
<dbReference type="NCBIfam" id="TIGR02607">
    <property type="entry name" value="antidote_HigA"/>
    <property type="match status" value="1"/>
</dbReference>
<dbReference type="GO" id="GO:0003677">
    <property type="term" value="F:DNA binding"/>
    <property type="evidence" value="ECO:0007669"/>
    <property type="project" value="UniProtKB-KW"/>
</dbReference>
<proteinExistence type="predicted"/>
<dbReference type="SMART" id="SM00530">
    <property type="entry name" value="HTH_XRE"/>
    <property type="match status" value="1"/>
</dbReference>
<reference evidence="3 4" key="1">
    <citation type="submission" date="2016-05" db="EMBL/GenBank/DDBJ databases">
        <title>Complete genome sequence of Pseudomonas antarctica PAMC 27494.</title>
        <authorList>
            <person name="Lee J."/>
        </authorList>
    </citation>
    <scope>NUCLEOTIDE SEQUENCE [LARGE SCALE GENOMIC DNA]</scope>
    <source>
        <strain evidence="3 4">PAMC 27494</strain>
    </source>
</reference>
<dbReference type="KEGG" id="panr:A7J50_1340"/>
<dbReference type="InterPro" id="IPR010982">
    <property type="entry name" value="Lambda_DNA-bd_dom_sf"/>
</dbReference>
<evidence type="ECO:0000313" key="3">
    <source>
        <dbReference type="EMBL" id="ANF84774.1"/>
    </source>
</evidence>